<dbReference type="AlphaFoldDB" id="A0AA85J288"/>
<name>A0AA85J288_TRIRE</name>
<dbReference type="Proteomes" id="UP000050795">
    <property type="component" value="Unassembled WGS sequence"/>
</dbReference>
<proteinExistence type="predicted"/>
<evidence type="ECO:0000313" key="1">
    <source>
        <dbReference type="Proteomes" id="UP000050795"/>
    </source>
</evidence>
<organism evidence="1 2">
    <name type="scientific">Trichobilharzia regenti</name>
    <name type="common">Nasal bird schistosome</name>
    <dbReference type="NCBI Taxonomy" id="157069"/>
    <lineage>
        <taxon>Eukaryota</taxon>
        <taxon>Metazoa</taxon>
        <taxon>Spiralia</taxon>
        <taxon>Lophotrochozoa</taxon>
        <taxon>Platyhelminthes</taxon>
        <taxon>Trematoda</taxon>
        <taxon>Digenea</taxon>
        <taxon>Strigeidida</taxon>
        <taxon>Schistosomatoidea</taxon>
        <taxon>Schistosomatidae</taxon>
        <taxon>Trichobilharzia</taxon>
    </lineage>
</organism>
<accession>A0AA85J288</accession>
<sequence>MCKTKILTSLHSKNALESNQSEIKMMPYNNSPSSVSFETTTTKVNEYTSTADAYDKLKDISSLSNNGIITTRICSTTTVTTPPNPANTTSVSIPSIGRFLTTLFDCFICCLCSYLLYRGSFCIEGASVARMLLCVSSSFHKIC</sequence>
<reference evidence="2" key="2">
    <citation type="submission" date="2023-11" db="UniProtKB">
        <authorList>
            <consortium name="WormBaseParasite"/>
        </authorList>
    </citation>
    <scope>IDENTIFICATION</scope>
</reference>
<evidence type="ECO:0000313" key="2">
    <source>
        <dbReference type="WBParaSite" id="TREG1_136690.1"/>
    </source>
</evidence>
<keyword evidence="1" id="KW-1185">Reference proteome</keyword>
<dbReference type="WBParaSite" id="TREG1_136690.1">
    <property type="protein sequence ID" value="TREG1_136690.1"/>
    <property type="gene ID" value="TREG1_136690"/>
</dbReference>
<protein>
    <submittedName>
        <fullName evidence="2">Uncharacterized protein</fullName>
    </submittedName>
</protein>
<reference evidence="1" key="1">
    <citation type="submission" date="2022-06" db="EMBL/GenBank/DDBJ databases">
        <authorList>
            <person name="Berger JAMES D."/>
            <person name="Berger JAMES D."/>
        </authorList>
    </citation>
    <scope>NUCLEOTIDE SEQUENCE [LARGE SCALE GENOMIC DNA]</scope>
</reference>